<dbReference type="AlphaFoldDB" id="A0A9P3F929"/>
<organism evidence="2 3">
    <name type="scientific">Cercospora kikuchii</name>
    <dbReference type="NCBI Taxonomy" id="84275"/>
    <lineage>
        <taxon>Eukaryota</taxon>
        <taxon>Fungi</taxon>
        <taxon>Dikarya</taxon>
        <taxon>Ascomycota</taxon>
        <taxon>Pezizomycotina</taxon>
        <taxon>Dothideomycetes</taxon>
        <taxon>Dothideomycetidae</taxon>
        <taxon>Mycosphaerellales</taxon>
        <taxon>Mycosphaerellaceae</taxon>
        <taxon>Cercospora</taxon>
    </lineage>
</organism>
<gene>
    <name evidence="2" type="ORF">CKM354_000223700</name>
</gene>
<protein>
    <recommendedName>
        <fullName evidence="1">Heterokaryon incompatibility domain-containing protein</fullName>
    </recommendedName>
</protein>
<feature type="domain" description="Heterokaryon incompatibility" evidence="1">
    <location>
        <begin position="87"/>
        <end position="132"/>
    </location>
</feature>
<dbReference type="RefSeq" id="XP_044653323.1">
    <property type="nucleotide sequence ID" value="XM_044797388.1"/>
</dbReference>
<dbReference type="PANTHER" id="PTHR10622:SF12">
    <property type="entry name" value="HET DOMAIN-CONTAINING PROTEIN"/>
    <property type="match status" value="1"/>
</dbReference>
<proteinExistence type="predicted"/>
<dbReference type="PANTHER" id="PTHR10622">
    <property type="entry name" value="HET DOMAIN-CONTAINING PROTEIN"/>
    <property type="match status" value="1"/>
</dbReference>
<dbReference type="GeneID" id="68287812"/>
<keyword evidence="3" id="KW-1185">Reference proteome</keyword>
<comment type="caution">
    <text evidence="2">The sequence shown here is derived from an EMBL/GenBank/DDBJ whole genome shotgun (WGS) entry which is preliminary data.</text>
</comment>
<sequence>MRLINIDTLTLHEYASAEDAPPYIITSHRWLNGEVSFQEVLRHDRDSLISGKAGMRKIKAFCDFVKLWRFSYSRPGQPSEPLQIIPSHIWIDTCCINKESSAELQEAITSMFQWYRQAWCCLAFLHDVETASHCPLDVLRSLEQSVWFTRGWTLQELLAPKYVVFLDASWAIIGHKSHHKPLMTLSDRAVTWQDLKLPLNNYLSQITNIDERILWDYAYANDVTFEERLSWMLRRTTTRPEDRAYCMLGVCEIYMPLIYGEGKNAMKRLYREIRAEHGITVKDSGQVPVPQLTPHERGLHAMTFGSLSAEQAPQAPQPPPELEHEATLPPVAADATDIDSERTHQVLEALHEYFSRVRTGHVWADDRGFVNVSDIMSGSRLKNRNVTFDELVAVLRSPAGRSFQIQPTAFANEFSYSPADFEIKLRDGTDDAELERSQSAPGGSSWLPLSADPWSQTLQPAPVHTPYKSFAPASVPPNGNGTDYAAMINALDYYFARNVDYNHTRIASEGFGDSEDLLQDLDLKKRIPTVEHLVAALQSPGGQRFEMRPATGSTSLGTSAKRFQIRRLSDGHRNLVMKNNSSTGPAPAPARTVGTLSAKSLVVKHALDSYFALIESGIIRADGEGFANVGKMMNHRLFNEAGIRLDDITKYIEADAGQQFEKKEPLGRGNERDFQHCFLRKKQVQSPPKTNYTAHRG</sequence>
<evidence type="ECO:0000259" key="1">
    <source>
        <dbReference type="Pfam" id="PF06985"/>
    </source>
</evidence>
<dbReference type="Proteomes" id="UP000825890">
    <property type="component" value="Unassembled WGS sequence"/>
</dbReference>
<dbReference type="Pfam" id="PF06985">
    <property type="entry name" value="HET"/>
    <property type="match status" value="1"/>
</dbReference>
<evidence type="ECO:0000313" key="2">
    <source>
        <dbReference type="EMBL" id="GIZ38836.1"/>
    </source>
</evidence>
<dbReference type="EMBL" id="BOLY01000001">
    <property type="protein sequence ID" value="GIZ38836.1"/>
    <property type="molecule type" value="Genomic_DNA"/>
</dbReference>
<dbReference type="InterPro" id="IPR010730">
    <property type="entry name" value="HET"/>
</dbReference>
<name>A0A9P3F929_9PEZI</name>
<dbReference type="OrthoDB" id="20872at2759"/>
<evidence type="ECO:0000313" key="3">
    <source>
        <dbReference type="Proteomes" id="UP000825890"/>
    </source>
</evidence>
<reference evidence="2 3" key="1">
    <citation type="submission" date="2021-01" db="EMBL/GenBank/DDBJ databases">
        <title>Cercospora kikuchii MAFF 305040 whole genome shotgun sequence.</title>
        <authorList>
            <person name="Kashiwa T."/>
            <person name="Suzuki T."/>
        </authorList>
    </citation>
    <scope>NUCLEOTIDE SEQUENCE [LARGE SCALE GENOMIC DNA]</scope>
    <source>
        <strain evidence="2 3">MAFF 305040</strain>
    </source>
</reference>
<accession>A0A9P3F929</accession>